<dbReference type="EMBL" id="JWZT01002643">
    <property type="protein sequence ID" value="KII69017.1"/>
    <property type="molecule type" value="Genomic_DNA"/>
</dbReference>
<dbReference type="OrthoDB" id="10047020at2759"/>
<keyword evidence="1" id="KW-0472">Membrane</keyword>
<keyword evidence="3" id="KW-1185">Reference proteome</keyword>
<gene>
    <name evidence="2" type="ORF">RF11_09959</name>
</gene>
<keyword evidence="1" id="KW-1133">Transmembrane helix</keyword>
<protein>
    <submittedName>
        <fullName evidence="2">Uncharacterized protein</fullName>
    </submittedName>
</protein>
<comment type="caution">
    <text evidence="2">The sequence shown here is derived from an EMBL/GenBank/DDBJ whole genome shotgun (WGS) entry which is preliminary data.</text>
</comment>
<dbReference type="AlphaFoldDB" id="A0A0C2N550"/>
<evidence type="ECO:0000313" key="2">
    <source>
        <dbReference type="EMBL" id="KII69017.1"/>
    </source>
</evidence>
<name>A0A0C2N550_THEKT</name>
<proteinExistence type="predicted"/>
<organism evidence="2 3">
    <name type="scientific">Thelohanellus kitauei</name>
    <name type="common">Myxosporean</name>
    <dbReference type="NCBI Taxonomy" id="669202"/>
    <lineage>
        <taxon>Eukaryota</taxon>
        <taxon>Metazoa</taxon>
        <taxon>Cnidaria</taxon>
        <taxon>Myxozoa</taxon>
        <taxon>Myxosporea</taxon>
        <taxon>Bivalvulida</taxon>
        <taxon>Platysporina</taxon>
        <taxon>Myxobolidae</taxon>
        <taxon>Thelohanellus</taxon>
    </lineage>
</organism>
<evidence type="ECO:0000256" key="1">
    <source>
        <dbReference type="SAM" id="Phobius"/>
    </source>
</evidence>
<accession>A0A0C2N550</accession>
<keyword evidence="1" id="KW-0812">Transmembrane</keyword>
<dbReference type="Proteomes" id="UP000031668">
    <property type="component" value="Unassembled WGS sequence"/>
</dbReference>
<reference evidence="2 3" key="1">
    <citation type="journal article" date="2014" name="Genome Biol. Evol.">
        <title>The genome of the myxosporean Thelohanellus kitauei shows adaptations to nutrient acquisition within its fish host.</title>
        <authorList>
            <person name="Yang Y."/>
            <person name="Xiong J."/>
            <person name="Zhou Z."/>
            <person name="Huo F."/>
            <person name="Miao W."/>
            <person name="Ran C."/>
            <person name="Liu Y."/>
            <person name="Zhang J."/>
            <person name="Feng J."/>
            <person name="Wang M."/>
            <person name="Wang M."/>
            <person name="Wang L."/>
            <person name="Yao B."/>
        </authorList>
    </citation>
    <scope>NUCLEOTIDE SEQUENCE [LARGE SCALE GENOMIC DNA]</scope>
    <source>
        <strain evidence="2">Wuqing</strain>
    </source>
</reference>
<feature type="transmembrane region" description="Helical" evidence="1">
    <location>
        <begin position="282"/>
        <end position="302"/>
    </location>
</feature>
<evidence type="ECO:0000313" key="3">
    <source>
        <dbReference type="Proteomes" id="UP000031668"/>
    </source>
</evidence>
<sequence>MRRTPRMKSQIVNDLENQRVINNYKMGVRSPNLSDQMQAVHNMMEHFSKQDEPEVDHIFIENFPNGLYEKFQIMSKIKNYARGTRTEKILLFEIFTFIFRNTNLFRNPMAQTLLEVFLKFIKFEEGTYKFKDVLLLNSVNCCISYEPNRVLFIHENGLFNILYVFNLRKINRRHRFWKLCKQTKIKECIEKIMSKLLIEKIESSARILFAVLMMIYRTRMLEDFELNVTQLYDVTKWILLYYATKDVYPTSLFSIHISKKFDKALKKSVLFELTKNQKQRLYILYLAIVAFSLIESILNYYVNDRTDDLPLQHHFHIVQFFIKSITLIESHDVPEAIKIFRNFFSQLSTYKSLTSKLILESPLVMPISEISKIIDIDPIDFFPSELIKALSDEAYVYKLKYEQCLYLYEDIKGPLLSNFDDNFIKSIFSACESDINTIFESEMSENSEQVTIIYEELLSILIKTFNESSYIDANKAIQLMIIYDNVGGDLVPTSCDPENRDVKPKSSANSNESDCHSGLKNIFTNFLRWFVLIYQQKFIFGDVDSKFTNIHF</sequence>